<evidence type="ECO:0000256" key="28">
    <source>
        <dbReference type="SAM" id="MobiDB-lite"/>
    </source>
</evidence>
<dbReference type="InterPro" id="IPR036950">
    <property type="entry name" value="PBP_transglycosylase"/>
</dbReference>
<evidence type="ECO:0000256" key="7">
    <source>
        <dbReference type="ARBA" id="ARBA00018638"/>
    </source>
</evidence>
<comment type="pathway">
    <text evidence="3">Cell wall biogenesis; peptidoglycan biosynthesis.</text>
</comment>
<feature type="domain" description="Penicillin-binding protein OB-like" evidence="32">
    <location>
        <begin position="317"/>
        <end position="423"/>
    </location>
</feature>
<feature type="transmembrane region" description="Helical" evidence="29">
    <location>
        <begin position="7"/>
        <end position="31"/>
    </location>
</feature>
<evidence type="ECO:0000256" key="3">
    <source>
        <dbReference type="ARBA" id="ARBA00004752"/>
    </source>
</evidence>
<evidence type="ECO:0000256" key="27">
    <source>
        <dbReference type="ARBA" id="ARBA00060592"/>
    </source>
</evidence>
<evidence type="ECO:0000256" key="13">
    <source>
        <dbReference type="ARBA" id="ARBA00022679"/>
    </source>
</evidence>
<evidence type="ECO:0000256" key="23">
    <source>
        <dbReference type="ARBA" id="ARBA00023316"/>
    </source>
</evidence>
<keyword evidence="16" id="KW-0133">Cell shape</keyword>
<dbReference type="Gene3D" id="3.40.710.10">
    <property type="entry name" value="DD-peptidase/beta-lactamase superfamily"/>
    <property type="match status" value="2"/>
</dbReference>
<keyword evidence="20 29" id="KW-0472">Membrane</keyword>
<dbReference type="NCBIfam" id="TIGR02074">
    <property type="entry name" value="PBP_1a_fam"/>
    <property type="match status" value="1"/>
</dbReference>
<keyword evidence="17" id="KW-0735">Signal-anchor</keyword>
<dbReference type="Gene3D" id="1.10.3810.10">
    <property type="entry name" value="Biosynthetic peptidoglycan transglycosylase-like"/>
    <property type="match status" value="1"/>
</dbReference>
<dbReference type="Pfam" id="PF17092">
    <property type="entry name" value="PCB_OB"/>
    <property type="match status" value="1"/>
</dbReference>
<keyword evidence="8" id="KW-1003">Cell membrane</keyword>
<keyword evidence="18" id="KW-0573">Peptidoglycan synthesis</keyword>
<evidence type="ECO:0000259" key="31">
    <source>
        <dbReference type="Pfam" id="PF00912"/>
    </source>
</evidence>
<comment type="function">
    <text evidence="1">Cell wall formation. Synthesis of cross-linked peptidoglycan from the lipid intermediates. The enzyme has a penicillin-insensitive transglycosylase N-terminal domain (formation of linear glycan strands) and a penicillin-sensitive transpeptidase C-terminal domain (cross-linking of the peptide subunits).</text>
</comment>
<dbReference type="GO" id="GO:0006508">
    <property type="term" value="P:proteolysis"/>
    <property type="evidence" value="ECO:0007669"/>
    <property type="project" value="UniProtKB-KW"/>
</dbReference>
<dbReference type="EC" id="2.4.99.28" evidence="25"/>
<feature type="domain" description="Penicillin-binding protein transpeptidase" evidence="30">
    <location>
        <begin position="427"/>
        <end position="740"/>
    </location>
</feature>
<evidence type="ECO:0000256" key="12">
    <source>
        <dbReference type="ARBA" id="ARBA00022676"/>
    </source>
</evidence>
<feature type="region of interest" description="Disordered" evidence="28">
    <location>
        <begin position="788"/>
        <end position="809"/>
    </location>
</feature>
<dbReference type="GO" id="GO:0009252">
    <property type="term" value="P:peptidoglycan biosynthetic process"/>
    <property type="evidence" value="ECO:0007669"/>
    <property type="project" value="UniProtKB-UniPathway"/>
</dbReference>
<evidence type="ECO:0000256" key="15">
    <source>
        <dbReference type="ARBA" id="ARBA00022801"/>
    </source>
</evidence>
<keyword evidence="19 29" id="KW-1133">Transmembrane helix</keyword>
<dbReference type="OrthoDB" id="9766909at2"/>
<dbReference type="PANTHER" id="PTHR32282">
    <property type="entry name" value="BINDING PROTEIN TRANSPEPTIDASE, PUTATIVE-RELATED"/>
    <property type="match status" value="1"/>
</dbReference>
<dbReference type="InterPro" id="IPR012338">
    <property type="entry name" value="Beta-lactam/transpept-like"/>
</dbReference>
<feature type="compositionally biased region" description="Polar residues" evidence="28">
    <location>
        <begin position="790"/>
        <end position="809"/>
    </location>
</feature>
<keyword evidence="15" id="KW-0378">Hydrolase</keyword>
<dbReference type="Pfam" id="PF00905">
    <property type="entry name" value="Transpeptidase"/>
    <property type="match status" value="1"/>
</dbReference>
<dbReference type="InterPro" id="IPR031376">
    <property type="entry name" value="PCB_OB"/>
</dbReference>
<evidence type="ECO:0000256" key="16">
    <source>
        <dbReference type="ARBA" id="ARBA00022960"/>
    </source>
</evidence>
<dbReference type="InterPro" id="IPR023346">
    <property type="entry name" value="Lysozyme-like_dom_sf"/>
</dbReference>
<dbReference type="GO" id="GO:0009002">
    <property type="term" value="F:serine-type D-Ala-D-Ala carboxypeptidase activity"/>
    <property type="evidence" value="ECO:0007669"/>
    <property type="project" value="UniProtKB-EC"/>
</dbReference>
<proteinExistence type="inferred from homology"/>
<keyword evidence="22" id="KW-0511">Multifunctional enzyme</keyword>
<comment type="subcellular location">
    <subcellularLocation>
        <location evidence="2">Cell inner membrane</location>
        <topology evidence="2">Single-pass type II membrane protein</topology>
    </subcellularLocation>
</comment>
<keyword evidence="11" id="KW-0645">Protease</keyword>
<dbReference type="PANTHER" id="PTHR32282:SF27">
    <property type="entry name" value="PENICILLIN-BINDING PROTEIN 1A"/>
    <property type="match status" value="1"/>
</dbReference>
<feature type="domain" description="Glycosyl transferase family 51" evidence="31">
    <location>
        <begin position="56"/>
        <end position="231"/>
    </location>
</feature>
<comment type="pathway">
    <text evidence="27">Glycan biosynthesis.</text>
</comment>
<keyword evidence="23" id="KW-0961">Cell wall biogenesis/degradation</keyword>
<name>A0A5S9MNV5_9GAMM</name>
<dbReference type="EMBL" id="CACSII010000001">
    <property type="protein sequence ID" value="CAA0085185.1"/>
    <property type="molecule type" value="Genomic_DNA"/>
</dbReference>
<evidence type="ECO:0000256" key="14">
    <source>
        <dbReference type="ARBA" id="ARBA00022692"/>
    </source>
</evidence>
<evidence type="ECO:0000256" key="24">
    <source>
        <dbReference type="ARBA" id="ARBA00034000"/>
    </source>
</evidence>
<comment type="similarity">
    <text evidence="5">In the N-terminal section; belongs to the glycosyltransferase 51 family.</text>
</comment>
<evidence type="ECO:0000256" key="2">
    <source>
        <dbReference type="ARBA" id="ARBA00004249"/>
    </source>
</evidence>
<dbReference type="GO" id="GO:0046677">
    <property type="term" value="P:response to antibiotic"/>
    <property type="evidence" value="ECO:0007669"/>
    <property type="project" value="UniProtKB-KW"/>
</dbReference>
<dbReference type="GO" id="GO:0030288">
    <property type="term" value="C:outer membrane-bounded periplasmic space"/>
    <property type="evidence" value="ECO:0007669"/>
    <property type="project" value="TreeGrafter"/>
</dbReference>
<evidence type="ECO:0000313" key="33">
    <source>
        <dbReference type="EMBL" id="CAA0085185.1"/>
    </source>
</evidence>
<keyword evidence="14 29" id="KW-0812">Transmembrane</keyword>
<keyword evidence="9" id="KW-0997">Cell inner membrane</keyword>
<dbReference type="GO" id="GO:0008360">
    <property type="term" value="P:regulation of cell shape"/>
    <property type="evidence" value="ECO:0007669"/>
    <property type="project" value="UniProtKB-KW"/>
</dbReference>
<dbReference type="AlphaFoldDB" id="A0A5S9MNV5"/>
<evidence type="ECO:0000256" key="8">
    <source>
        <dbReference type="ARBA" id="ARBA00022475"/>
    </source>
</evidence>
<keyword evidence="12" id="KW-0328">Glycosyltransferase</keyword>
<evidence type="ECO:0000256" key="6">
    <source>
        <dbReference type="ARBA" id="ARBA00012448"/>
    </source>
</evidence>
<keyword evidence="13" id="KW-0808">Transferase</keyword>
<evidence type="ECO:0000259" key="32">
    <source>
        <dbReference type="Pfam" id="PF17092"/>
    </source>
</evidence>
<evidence type="ECO:0000256" key="29">
    <source>
        <dbReference type="SAM" id="Phobius"/>
    </source>
</evidence>
<dbReference type="Pfam" id="PF00912">
    <property type="entry name" value="Transgly"/>
    <property type="match status" value="1"/>
</dbReference>
<dbReference type="GO" id="GO:0005886">
    <property type="term" value="C:plasma membrane"/>
    <property type="evidence" value="ECO:0007669"/>
    <property type="project" value="UniProtKB-SubCell"/>
</dbReference>
<dbReference type="GO" id="GO:0008955">
    <property type="term" value="F:peptidoglycan glycosyltransferase activity"/>
    <property type="evidence" value="ECO:0007669"/>
    <property type="project" value="UniProtKB-EC"/>
</dbReference>
<evidence type="ECO:0000256" key="5">
    <source>
        <dbReference type="ARBA" id="ARBA00007739"/>
    </source>
</evidence>
<keyword evidence="21" id="KW-0046">Antibiotic resistance</keyword>
<evidence type="ECO:0000313" key="34">
    <source>
        <dbReference type="Proteomes" id="UP000434580"/>
    </source>
</evidence>
<evidence type="ECO:0000256" key="25">
    <source>
        <dbReference type="ARBA" id="ARBA00044770"/>
    </source>
</evidence>
<gene>
    <name evidence="33" type="primary">mrcA</name>
    <name evidence="33" type="ORF">DPBNPPHM_00838</name>
</gene>
<evidence type="ECO:0000256" key="19">
    <source>
        <dbReference type="ARBA" id="ARBA00022989"/>
    </source>
</evidence>
<dbReference type="InterPro" id="IPR050396">
    <property type="entry name" value="Glycosyltr_51/Transpeptidase"/>
</dbReference>
<evidence type="ECO:0000259" key="30">
    <source>
        <dbReference type="Pfam" id="PF00905"/>
    </source>
</evidence>
<evidence type="ECO:0000256" key="17">
    <source>
        <dbReference type="ARBA" id="ARBA00022968"/>
    </source>
</evidence>
<dbReference type="Proteomes" id="UP000434580">
    <property type="component" value="Unassembled WGS sequence"/>
</dbReference>
<comment type="catalytic activity">
    <reaction evidence="26">
        <text>[GlcNAc-(1-&gt;4)-Mur2Ac(oyl-L-Ala-gamma-D-Glu-L-Lys-D-Ala-D-Ala)](n)-di-trans,octa-cis-undecaprenyl diphosphate + beta-D-GlcNAc-(1-&gt;4)-Mur2Ac(oyl-L-Ala-gamma-D-Glu-L-Lys-D-Ala-D-Ala)-di-trans,octa-cis-undecaprenyl diphosphate = [GlcNAc-(1-&gt;4)-Mur2Ac(oyl-L-Ala-gamma-D-Glu-L-Lys-D-Ala-D-Ala)](n+1)-di-trans,octa-cis-undecaprenyl diphosphate + di-trans,octa-cis-undecaprenyl diphosphate + H(+)</text>
        <dbReference type="Rhea" id="RHEA:23708"/>
        <dbReference type="Rhea" id="RHEA-COMP:9602"/>
        <dbReference type="Rhea" id="RHEA-COMP:9603"/>
        <dbReference type="ChEBI" id="CHEBI:15378"/>
        <dbReference type="ChEBI" id="CHEBI:58405"/>
        <dbReference type="ChEBI" id="CHEBI:60033"/>
        <dbReference type="ChEBI" id="CHEBI:78435"/>
        <dbReference type="EC" id="2.4.99.28"/>
    </reaction>
</comment>
<evidence type="ECO:0000256" key="26">
    <source>
        <dbReference type="ARBA" id="ARBA00049902"/>
    </source>
</evidence>
<comment type="similarity">
    <text evidence="4">In the C-terminal section; belongs to the transpeptidase family.</text>
</comment>
<evidence type="ECO:0000256" key="4">
    <source>
        <dbReference type="ARBA" id="ARBA00007090"/>
    </source>
</evidence>
<evidence type="ECO:0000256" key="10">
    <source>
        <dbReference type="ARBA" id="ARBA00022645"/>
    </source>
</evidence>
<dbReference type="UniPathway" id="UPA00219"/>
<evidence type="ECO:0000256" key="1">
    <source>
        <dbReference type="ARBA" id="ARBA00002624"/>
    </source>
</evidence>
<evidence type="ECO:0000256" key="11">
    <source>
        <dbReference type="ARBA" id="ARBA00022670"/>
    </source>
</evidence>
<dbReference type="SUPFAM" id="SSF56601">
    <property type="entry name" value="beta-lactamase/transpeptidase-like"/>
    <property type="match status" value="1"/>
</dbReference>
<comment type="catalytic activity">
    <reaction evidence="24">
        <text>Preferential cleavage: (Ac)2-L-Lys-D-Ala-|-D-Ala. Also transpeptidation of peptidyl-alanyl moieties that are N-acyl substituents of D-alanine.</text>
        <dbReference type="EC" id="3.4.16.4"/>
    </reaction>
</comment>
<evidence type="ECO:0000256" key="20">
    <source>
        <dbReference type="ARBA" id="ARBA00023136"/>
    </source>
</evidence>
<evidence type="ECO:0000256" key="9">
    <source>
        <dbReference type="ARBA" id="ARBA00022519"/>
    </source>
</evidence>
<sequence>MTKTLKYITCVTIAVVCTVILGIAGTFLYLAPKLPNVDILPDIKLQIPLRIYTNDEKLIAEFGNKRRSPIDIEDTPKILIDAFLAAEDDRFYKHNGVSLNGLGRAIYQALSGASRRSGGSTITQQVAKNYFLTPEKTVIRKLREIFLALQMERSLSKDQILELYLNKIFLGHRAYGVAAAAQVYYGKSVDELSAAEAAMIAGLPKAPSAYNPLANPERALKRRDWILGRMHSLGYINTVDYQAAVKAPLTASRHSVDIEVYAPYVAEMARQKAEDLIGEAFIYDGYKVYTTINSRIQATAHRAAIKGTQAYDSRHGYRKPEKHLKDLSDETKKAYFATAQTIAGNVPVIVVKVNEESIVVENARGAAITVGWQNGLSDKRRYLSASRRSALPKKAADIVKVGDVVRIRKNTDNQWVLTQVPDIETALVSMDPFDGAILALIGGYDFYKSKFNRATQAERQMGSAMKPFVYASAINSGLTPATIINDAPVVFEDSQLENIWTPSNDDGKFLGPTRLREGLYRSRNLVSIRVLRKVGINRARNYLSRFGFGIDKLPKDLSLALGSASFTPLQVATAYSTFANQGFKVNSYMIDRITLEDNAVYQALPTLACEDCLDDANQNSAANDFTSAFKNDLEVLNREQTTESDHNYAQRIMSEQDVFLMDSILRDVTQKGTGWRAGRALKRNDIGGKTGTTNGPTDAWFAGYQKNIVTVAWVGFDNNSFLGRGEYGGTAALPMWIDIMKVALKGTPLNHLTPPPGIVSVLIDKKTGKRALPGQTDTTFEFFKAGQVPETPTSQQTPESQSVNLEEIF</sequence>
<organism evidence="33 34">
    <name type="scientific">BD1-7 clade bacterium</name>
    <dbReference type="NCBI Taxonomy" id="2029982"/>
    <lineage>
        <taxon>Bacteria</taxon>
        <taxon>Pseudomonadati</taxon>
        <taxon>Pseudomonadota</taxon>
        <taxon>Gammaproteobacteria</taxon>
        <taxon>Cellvibrionales</taxon>
        <taxon>Spongiibacteraceae</taxon>
        <taxon>BD1-7 clade</taxon>
    </lineage>
</organism>
<dbReference type="SUPFAM" id="SSF53955">
    <property type="entry name" value="Lysozyme-like"/>
    <property type="match status" value="1"/>
</dbReference>
<dbReference type="InterPro" id="IPR001264">
    <property type="entry name" value="Glyco_trans_51"/>
</dbReference>
<dbReference type="InterPro" id="IPR001460">
    <property type="entry name" value="PCN-bd_Tpept"/>
</dbReference>
<dbReference type="EC" id="3.4.16.4" evidence="6"/>
<dbReference type="GO" id="GO:0008658">
    <property type="term" value="F:penicillin binding"/>
    <property type="evidence" value="ECO:0007669"/>
    <property type="project" value="InterPro"/>
</dbReference>
<evidence type="ECO:0000256" key="18">
    <source>
        <dbReference type="ARBA" id="ARBA00022984"/>
    </source>
</evidence>
<evidence type="ECO:0000256" key="22">
    <source>
        <dbReference type="ARBA" id="ARBA00023268"/>
    </source>
</evidence>
<reference evidence="33 34" key="1">
    <citation type="submission" date="2019-11" db="EMBL/GenBank/DDBJ databases">
        <authorList>
            <person name="Holert J."/>
        </authorList>
    </citation>
    <scope>NUCLEOTIDE SEQUENCE [LARGE SCALE GENOMIC DNA]</scope>
    <source>
        <strain evidence="33">BC5_2</strain>
    </source>
</reference>
<keyword evidence="10" id="KW-0121">Carboxypeptidase</keyword>
<dbReference type="GO" id="GO:0071555">
    <property type="term" value="P:cell wall organization"/>
    <property type="evidence" value="ECO:0007669"/>
    <property type="project" value="UniProtKB-KW"/>
</dbReference>
<protein>
    <recommendedName>
        <fullName evidence="7">Penicillin-binding protein 1A</fullName>
        <ecNumber evidence="25">2.4.99.28</ecNumber>
        <ecNumber evidence="6">3.4.16.4</ecNumber>
    </recommendedName>
</protein>
<dbReference type="FunFam" id="1.10.3810.10:FF:000003">
    <property type="entry name" value="Penicillin-binding protein 1a"/>
    <property type="match status" value="1"/>
</dbReference>
<accession>A0A5S9MNV5</accession>
<evidence type="ECO:0000256" key="21">
    <source>
        <dbReference type="ARBA" id="ARBA00023251"/>
    </source>
</evidence>